<sequence length="1037" mass="112069">MLKATPPTSTQGQKSQQQTSVANDGNQKLNGSSLSLLKATSKVMAFLNGRKALSTNSSDEDANNSINNIMISQPLPQSNRDKHLGSNTTNTATALTTTSTLTKTVMMNRNSRRPTYTSQQSKSHNALSSVADQDKAIEQYRHLFQNRPINNLTKIPLPTTTTPTTTTTLTLPLTKSANNLAAPIPTIPVYQSGTEAQLKSFEKQLESAFQGIGLDDNNRFSRKPRRRAAKRGSVRPSSATASSSNATRRIQSGDIRQLGVNTNHTARLSSSRRGVNQRGQSSSSSSSSNSLMTTNTYCHHIPVPGQAHFGGVNLVDIVRGLESEFTLVVDSAEEEGSEDSQTCLLSEREISTDEEDDGTYLARSISSQSEQQSGIVLPPRPPSSYKNHILYQQHSASSSSLESSCVDSSSCSSFNTIEPASSASSSSSSSSLASSLASSPDSTLLNSSEDSGEDAVSLLVLPSPAAATVPSSSYDVSSASTVAPERLPLALEEPPQYDQHGQDLHLGIIPSPSETTPCPSVPHDDYNQQQILDSATSATVLSDLLREEEERQLEAERKSILATEVAATSAAADAAMTAMQQQQKECNSKKKSEEKPSLTLQTMTHNLGGIAPGALSAFESRPQSAQFSLTKCNSTSSLYIDSTMTKSDVDETLRAVATVLYDKILLSHKVNDCRTSRIINSSSYVPSERVVMTQADIFDFMRFIFDCGQNLRAENAIITLIYVERITELGNLSFHAINWRRLLLGALILSIKVWEDLAVFNSDVCAIFEGLNVKDVNALERFAMAKLQYNVSVKRSIYAAYFFRLRDVSEQEHNLHYGKLTLSMSQRDMQEHQQQLSQSSSRSGSLMTRNDSNLSYSSSIREGGSGLMGMATAINKVPVGPGYRKWTLKPLSVREADRLEARSALYCSNMRMEEQERKDVGCCWDEYSVTSDRASPAELSASMHTLASSSLSSSVSVSTSGNGAGSSSGMSTSTSTSSNATMISGSTADLAGTKGEAESGNSSNSSLQGSEPPRRVLRLKKSRSDFFFQNTTPASIM</sequence>
<evidence type="ECO:0008006" key="4">
    <source>
        <dbReference type="Google" id="ProtNLM"/>
    </source>
</evidence>
<feature type="region of interest" description="Disordered" evidence="1">
    <location>
        <begin position="950"/>
        <end position="1022"/>
    </location>
</feature>
<feature type="compositionally biased region" description="Low complexity" evidence="1">
    <location>
        <begin position="420"/>
        <end position="439"/>
    </location>
</feature>
<dbReference type="OrthoDB" id="10250320at2759"/>
<evidence type="ECO:0000313" key="2">
    <source>
        <dbReference type="EMBL" id="GJJ72933.1"/>
    </source>
</evidence>
<feature type="compositionally biased region" description="Basic residues" evidence="1">
    <location>
        <begin position="220"/>
        <end position="233"/>
    </location>
</feature>
<feature type="compositionally biased region" description="Low complexity" evidence="1">
    <location>
        <begin position="832"/>
        <end position="845"/>
    </location>
</feature>
<protein>
    <recommendedName>
        <fullName evidence="4">Cyclin N-terminal domain-containing protein</fullName>
    </recommendedName>
</protein>
<feature type="compositionally biased region" description="Low complexity" evidence="1">
    <location>
        <begin position="8"/>
        <end position="20"/>
    </location>
</feature>
<dbReference type="PANTHER" id="PTHR14248">
    <property type="entry name" value="CYCLIN Y, ISOFORM A"/>
    <property type="match status" value="1"/>
</dbReference>
<organism evidence="2 3">
    <name type="scientific">Entomortierella parvispora</name>
    <dbReference type="NCBI Taxonomy" id="205924"/>
    <lineage>
        <taxon>Eukaryota</taxon>
        <taxon>Fungi</taxon>
        <taxon>Fungi incertae sedis</taxon>
        <taxon>Mucoromycota</taxon>
        <taxon>Mortierellomycotina</taxon>
        <taxon>Mortierellomycetes</taxon>
        <taxon>Mortierellales</taxon>
        <taxon>Mortierellaceae</taxon>
        <taxon>Entomortierella</taxon>
    </lineage>
</organism>
<comment type="caution">
    <text evidence="2">The sequence shown here is derived from an EMBL/GenBank/DDBJ whole genome shotgun (WGS) entry which is preliminary data.</text>
</comment>
<feature type="compositionally biased region" description="Low complexity" evidence="1">
    <location>
        <begin position="237"/>
        <end position="247"/>
    </location>
</feature>
<keyword evidence="3" id="KW-1185">Reference proteome</keyword>
<dbReference type="Proteomes" id="UP000827284">
    <property type="component" value="Unassembled WGS sequence"/>
</dbReference>
<accession>A0A9P3HAR6</accession>
<feature type="compositionally biased region" description="Low complexity" evidence="1">
    <location>
        <begin position="998"/>
        <end position="1011"/>
    </location>
</feature>
<feature type="region of interest" description="Disordered" evidence="1">
    <location>
        <begin position="416"/>
        <end position="450"/>
    </location>
</feature>
<dbReference type="SUPFAM" id="SSF47954">
    <property type="entry name" value="Cyclin-like"/>
    <property type="match status" value="1"/>
</dbReference>
<dbReference type="CDD" id="cd20540">
    <property type="entry name" value="CYCLIN_CCNY_like"/>
    <property type="match status" value="1"/>
</dbReference>
<feature type="region of interest" description="Disordered" evidence="1">
    <location>
        <begin position="1"/>
        <end position="29"/>
    </location>
</feature>
<proteinExistence type="predicted"/>
<reference evidence="2" key="2">
    <citation type="journal article" date="2022" name="Microbiol. Resour. Announc.">
        <title>Whole-Genome Sequence of Entomortierella parvispora E1425, a Mucoromycotan Fungus Associated with Burkholderiaceae-Related Endosymbiotic Bacteria.</title>
        <authorList>
            <person name="Herlambang A."/>
            <person name="Guo Y."/>
            <person name="Takashima Y."/>
            <person name="Narisawa K."/>
            <person name="Ohta H."/>
            <person name="Nishizawa T."/>
        </authorList>
    </citation>
    <scope>NUCLEOTIDE SEQUENCE</scope>
    <source>
        <strain evidence="2">E1425</strain>
    </source>
</reference>
<dbReference type="InterPro" id="IPR036915">
    <property type="entry name" value="Cyclin-like_sf"/>
</dbReference>
<feature type="region of interest" description="Disordered" evidence="1">
    <location>
        <begin position="330"/>
        <end position="386"/>
    </location>
</feature>
<reference evidence="2" key="1">
    <citation type="submission" date="2021-11" db="EMBL/GenBank/DDBJ databases">
        <authorList>
            <person name="Herlambang A."/>
            <person name="Guo Y."/>
            <person name="Takashima Y."/>
            <person name="Nishizawa T."/>
        </authorList>
    </citation>
    <scope>NUCLEOTIDE SEQUENCE</scope>
    <source>
        <strain evidence="2">E1425</strain>
    </source>
</reference>
<feature type="compositionally biased region" description="Low complexity" evidence="1">
    <location>
        <begin position="950"/>
        <end position="981"/>
    </location>
</feature>
<evidence type="ECO:0000313" key="3">
    <source>
        <dbReference type="Proteomes" id="UP000827284"/>
    </source>
</evidence>
<name>A0A9P3HAR6_9FUNG</name>
<gene>
    <name evidence="2" type="ORF">EMPS_05291</name>
</gene>
<feature type="compositionally biased region" description="Polar residues" evidence="1">
    <location>
        <begin position="259"/>
        <end position="268"/>
    </location>
</feature>
<dbReference type="EMBL" id="BQFW01000007">
    <property type="protein sequence ID" value="GJJ72933.1"/>
    <property type="molecule type" value="Genomic_DNA"/>
</dbReference>
<feature type="compositionally biased region" description="Low complexity" evidence="1">
    <location>
        <begin position="364"/>
        <end position="373"/>
    </location>
</feature>
<dbReference type="Gene3D" id="1.10.472.10">
    <property type="entry name" value="Cyclin-like"/>
    <property type="match status" value="1"/>
</dbReference>
<dbReference type="AlphaFoldDB" id="A0A9P3HAR6"/>
<feature type="region of interest" description="Disordered" evidence="1">
    <location>
        <begin position="828"/>
        <end position="852"/>
    </location>
</feature>
<feature type="compositionally biased region" description="Polar residues" evidence="1">
    <location>
        <begin position="440"/>
        <end position="449"/>
    </location>
</feature>
<feature type="region of interest" description="Disordered" evidence="1">
    <location>
        <begin position="214"/>
        <end position="291"/>
    </location>
</feature>
<evidence type="ECO:0000256" key="1">
    <source>
        <dbReference type="SAM" id="MobiDB-lite"/>
    </source>
</evidence>
<feature type="compositionally biased region" description="Low complexity" evidence="1">
    <location>
        <begin position="269"/>
        <end position="290"/>
    </location>
</feature>